<evidence type="ECO:0000313" key="10">
    <source>
        <dbReference type="EMBL" id="CAG8462474.1"/>
    </source>
</evidence>
<organism evidence="10 11">
    <name type="scientific">Paraglomus occultum</name>
    <dbReference type="NCBI Taxonomy" id="144539"/>
    <lineage>
        <taxon>Eukaryota</taxon>
        <taxon>Fungi</taxon>
        <taxon>Fungi incertae sedis</taxon>
        <taxon>Mucoromycota</taxon>
        <taxon>Glomeromycotina</taxon>
        <taxon>Glomeromycetes</taxon>
        <taxon>Paraglomerales</taxon>
        <taxon>Paraglomeraceae</taxon>
        <taxon>Paraglomus</taxon>
    </lineage>
</organism>
<dbReference type="GO" id="GO:0005737">
    <property type="term" value="C:cytoplasm"/>
    <property type="evidence" value="ECO:0007669"/>
    <property type="project" value="TreeGrafter"/>
</dbReference>
<sequence>MTKTSCFSHVLPHSKQVARKPANHGPTLLIHGGAGRIVKKKIPCEEIPDEQKEEYLQAMKEALKVGCDILKRGGRAVDAVVAAVRVMEDCPLYNAGKGAVFTRSGKNELESSIMIGTPSHPAGAVTLLRTIKNPVVLAKTLMLDPENSHVFLGGEGAEKYAREKGVEVVDPSYFWTEARWKEHLEGLANEGGNDKGEKRDSCYGDKSESDDANNSLPSYDDVVNKGKTENNTKREPVGSNGDWFYMNSMGTVGAVAVDADGVIAAATSTGGKNNKSDGRIGDSPVIGCGTWADNETCGVSGTGEGEFLIRYTLARGIASRMEYLNESVEQAASAMIDLLSKVGTEAGVVALDKYGNFTIQYNTSGMFRGYIRASDEIPHAYIFPDDVDD</sequence>
<evidence type="ECO:0000256" key="1">
    <source>
        <dbReference type="ARBA" id="ARBA00000306"/>
    </source>
</evidence>
<dbReference type="OrthoDB" id="2262349at2759"/>
<accession>A0A9N8VW52</accession>
<reference evidence="10" key="1">
    <citation type="submission" date="2021-06" db="EMBL/GenBank/DDBJ databases">
        <authorList>
            <person name="Kallberg Y."/>
            <person name="Tangrot J."/>
            <person name="Rosling A."/>
        </authorList>
    </citation>
    <scope>NUCLEOTIDE SEQUENCE</scope>
    <source>
        <strain evidence="10">IA702</strain>
    </source>
</reference>
<dbReference type="GO" id="GO:0008798">
    <property type="term" value="F:beta-aspartyl-peptidase activity"/>
    <property type="evidence" value="ECO:0007669"/>
    <property type="project" value="UniProtKB-EC"/>
</dbReference>
<proteinExistence type="predicted"/>
<keyword evidence="3" id="KW-0645">Protease</keyword>
<dbReference type="Proteomes" id="UP000789572">
    <property type="component" value="Unassembled WGS sequence"/>
</dbReference>
<feature type="region of interest" description="Disordered" evidence="9">
    <location>
        <begin position="186"/>
        <end position="237"/>
    </location>
</feature>
<evidence type="ECO:0000256" key="8">
    <source>
        <dbReference type="PIRSR" id="PIRSR600246-3"/>
    </source>
</evidence>
<dbReference type="EMBL" id="CAJVPJ010000035">
    <property type="protein sequence ID" value="CAG8462474.1"/>
    <property type="molecule type" value="Genomic_DNA"/>
</dbReference>
<dbReference type="InterPro" id="IPR029055">
    <property type="entry name" value="Ntn_hydrolases_N"/>
</dbReference>
<protein>
    <recommendedName>
        <fullName evidence="2">beta-aspartyl-peptidase</fullName>
        <ecNumber evidence="2">3.4.19.5</ecNumber>
    </recommendedName>
</protein>
<dbReference type="GO" id="GO:0006508">
    <property type="term" value="P:proteolysis"/>
    <property type="evidence" value="ECO:0007669"/>
    <property type="project" value="UniProtKB-KW"/>
</dbReference>
<evidence type="ECO:0000313" key="11">
    <source>
        <dbReference type="Proteomes" id="UP000789572"/>
    </source>
</evidence>
<dbReference type="Gene3D" id="3.60.20.30">
    <property type="entry name" value="(Glycosyl)asparaginase"/>
    <property type="match status" value="1"/>
</dbReference>
<keyword evidence="4" id="KW-0378">Hydrolase</keyword>
<evidence type="ECO:0000256" key="6">
    <source>
        <dbReference type="PIRSR" id="PIRSR600246-1"/>
    </source>
</evidence>
<evidence type="ECO:0000256" key="7">
    <source>
        <dbReference type="PIRSR" id="PIRSR600246-2"/>
    </source>
</evidence>
<feature type="site" description="Cleavage; by autolysis" evidence="8">
    <location>
        <begin position="250"/>
        <end position="251"/>
    </location>
</feature>
<feature type="compositionally biased region" description="Basic and acidic residues" evidence="9">
    <location>
        <begin position="222"/>
        <end position="236"/>
    </location>
</feature>
<evidence type="ECO:0000256" key="9">
    <source>
        <dbReference type="SAM" id="MobiDB-lite"/>
    </source>
</evidence>
<dbReference type="CDD" id="cd04701">
    <property type="entry name" value="Asparaginase_2"/>
    <property type="match status" value="1"/>
</dbReference>
<keyword evidence="5" id="KW-0068">Autocatalytic cleavage</keyword>
<dbReference type="AlphaFoldDB" id="A0A9N8VW52"/>
<dbReference type="SUPFAM" id="SSF56235">
    <property type="entry name" value="N-terminal nucleophile aminohydrolases (Ntn hydrolases)"/>
    <property type="match status" value="1"/>
</dbReference>
<feature type="compositionally biased region" description="Basic and acidic residues" evidence="9">
    <location>
        <begin position="192"/>
        <end position="209"/>
    </location>
</feature>
<dbReference type="EC" id="3.4.19.5" evidence="2"/>
<dbReference type="FunFam" id="3.60.20.30:FF:000001">
    <property type="entry name" value="Isoaspartyl peptidase/L-asparaginase"/>
    <property type="match status" value="1"/>
</dbReference>
<keyword evidence="11" id="KW-1185">Reference proteome</keyword>
<evidence type="ECO:0000256" key="4">
    <source>
        <dbReference type="ARBA" id="ARBA00022801"/>
    </source>
</evidence>
<name>A0A9N8VW52_9GLOM</name>
<feature type="active site" description="Nucleophile" evidence="6">
    <location>
        <position position="251"/>
    </location>
</feature>
<comment type="caution">
    <text evidence="10">The sequence shown here is derived from an EMBL/GenBank/DDBJ whole genome shotgun (WGS) entry which is preliminary data.</text>
</comment>
<comment type="catalytic activity">
    <reaction evidence="1">
        <text>Cleavage of a beta-linked Asp residue from the N-terminus of a polypeptide.</text>
        <dbReference type="EC" id="3.4.19.5"/>
    </reaction>
</comment>
<evidence type="ECO:0000256" key="5">
    <source>
        <dbReference type="ARBA" id="ARBA00022813"/>
    </source>
</evidence>
<feature type="binding site" evidence="7">
    <location>
        <begin position="279"/>
        <end position="282"/>
    </location>
    <ligand>
        <name>substrate</name>
    </ligand>
</feature>
<dbReference type="PANTHER" id="PTHR10188">
    <property type="entry name" value="L-ASPARAGINASE"/>
    <property type="match status" value="1"/>
</dbReference>
<evidence type="ECO:0000256" key="3">
    <source>
        <dbReference type="ARBA" id="ARBA00022670"/>
    </source>
</evidence>
<dbReference type="InterPro" id="IPR000246">
    <property type="entry name" value="Peptidase_T2"/>
</dbReference>
<dbReference type="PANTHER" id="PTHR10188:SF43">
    <property type="entry name" value="ASPARAGINASE (EUROFUNG)"/>
    <property type="match status" value="1"/>
</dbReference>
<feature type="binding site" evidence="7">
    <location>
        <begin position="302"/>
        <end position="305"/>
    </location>
    <ligand>
        <name>substrate</name>
    </ligand>
</feature>
<dbReference type="Pfam" id="PF01112">
    <property type="entry name" value="Asparaginase_2"/>
    <property type="match status" value="1"/>
</dbReference>
<evidence type="ECO:0000256" key="2">
    <source>
        <dbReference type="ARBA" id="ARBA00012879"/>
    </source>
</evidence>
<gene>
    <name evidence="10" type="ORF">POCULU_LOCUS634</name>
</gene>